<dbReference type="AlphaFoldDB" id="A0A7X0CEZ6"/>
<dbReference type="EMBL" id="JACHBX010000003">
    <property type="protein sequence ID" value="MBB6134726.1"/>
    <property type="molecule type" value="Genomic_DNA"/>
</dbReference>
<reference evidence="1 2" key="1">
    <citation type="submission" date="2020-08" db="EMBL/GenBank/DDBJ databases">
        <title>The Agave Microbiome: Exploring the role of microbial communities in plant adaptations to desert environments.</title>
        <authorList>
            <person name="Partida-Martinez L.P."/>
        </authorList>
    </citation>
    <scope>NUCLEOTIDE SEQUENCE [LARGE SCALE GENOMIC DNA]</scope>
    <source>
        <strain evidence="1 2">AT3.2</strain>
    </source>
</reference>
<dbReference type="RefSeq" id="WP_183555404.1">
    <property type="nucleotide sequence ID" value="NZ_JACHBX010000003.1"/>
</dbReference>
<name>A0A7X0CEZ6_9BURK</name>
<accession>A0A7X0CEZ6</accession>
<keyword evidence="2" id="KW-1185">Reference proteome</keyword>
<sequence>MTSGTLQNRVDPWGRLCANPARGALMGNRGILHDDENRIVRPWAHKAWVTCLLEFKSIKRSKPFSPGNYSELFFIDEATAFAAGHRPCAYCQRERHLKFKQAWVRANVAEKTDAAISMTDIDRLLHAERAAKGGAKVRFDAALSSLPVGVMFEHQDTAYLVSPRGFLPWSFNGYGERIDMDADATVAVLTPRSVVQAFAHGFEPKFHSSANA</sequence>
<gene>
    <name evidence="1" type="ORF">HD842_002884</name>
</gene>
<proteinExistence type="predicted"/>
<dbReference type="Proteomes" id="UP000540787">
    <property type="component" value="Unassembled WGS sequence"/>
</dbReference>
<comment type="caution">
    <text evidence="1">The sequence shown here is derived from an EMBL/GenBank/DDBJ whole genome shotgun (WGS) entry which is preliminary data.</text>
</comment>
<evidence type="ECO:0000313" key="1">
    <source>
        <dbReference type="EMBL" id="MBB6134726.1"/>
    </source>
</evidence>
<protein>
    <submittedName>
        <fullName evidence="1">Uncharacterized protein</fullName>
    </submittedName>
</protein>
<evidence type="ECO:0000313" key="2">
    <source>
        <dbReference type="Proteomes" id="UP000540787"/>
    </source>
</evidence>
<organism evidence="1 2">
    <name type="scientific">Massilia aurea</name>
    <dbReference type="NCBI Taxonomy" id="373040"/>
    <lineage>
        <taxon>Bacteria</taxon>
        <taxon>Pseudomonadati</taxon>
        <taxon>Pseudomonadota</taxon>
        <taxon>Betaproteobacteria</taxon>
        <taxon>Burkholderiales</taxon>
        <taxon>Oxalobacteraceae</taxon>
        <taxon>Telluria group</taxon>
        <taxon>Massilia</taxon>
    </lineage>
</organism>